<sequence>MAATRDFLAAFRETAESSGSGRRLTPTVVVGSWRLFVELCEEGYDDNIEEFDNDLSVRGVIERILQSPKLREYEQMGWVRAEIEALDARYAALLVDLDRRADGGWWERGIPRLAGPELAGDFAERYGVDVQVVD</sequence>
<dbReference type="Proteomes" id="UP001500280">
    <property type="component" value="Unassembled WGS sequence"/>
</dbReference>
<protein>
    <submittedName>
        <fullName evidence="1">Uncharacterized protein</fullName>
    </submittedName>
</protein>
<proteinExistence type="predicted"/>
<comment type="caution">
    <text evidence="1">The sequence shown here is derived from an EMBL/GenBank/DDBJ whole genome shotgun (WGS) entry which is preliminary data.</text>
</comment>
<dbReference type="RefSeq" id="WP_344161954.1">
    <property type="nucleotide sequence ID" value="NZ_BAAANF010000023.1"/>
</dbReference>
<reference evidence="1 2" key="1">
    <citation type="journal article" date="2019" name="Int. J. Syst. Evol. Microbiol.">
        <title>The Global Catalogue of Microorganisms (GCM) 10K type strain sequencing project: providing services to taxonomists for standard genome sequencing and annotation.</title>
        <authorList>
            <consortium name="The Broad Institute Genomics Platform"/>
            <consortium name="The Broad Institute Genome Sequencing Center for Infectious Disease"/>
            <person name="Wu L."/>
            <person name="Ma J."/>
        </authorList>
    </citation>
    <scope>NUCLEOTIDE SEQUENCE [LARGE SCALE GENOMIC DNA]</scope>
    <source>
        <strain evidence="1 2">JCM 14307</strain>
    </source>
</reference>
<evidence type="ECO:0000313" key="1">
    <source>
        <dbReference type="EMBL" id="GAA1711773.1"/>
    </source>
</evidence>
<gene>
    <name evidence="1" type="ORF">GCM10009745_69850</name>
</gene>
<accession>A0ABN2IUR6</accession>
<evidence type="ECO:0000313" key="2">
    <source>
        <dbReference type="Proteomes" id="UP001500280"/>
    </source>
</evidence>
<dbReference type="EMBL" id="BAAANF010000023">
    <property type="protein sequence ID" value="GAA1711773.1"/>
    <property type="molecule type" value="Genomic_DNA"/>
</dbReference>
<organism evidence="1 2">
    <name type="scientific">Kribbella yunnanensis</name>
    <dbReference type="NCBI Taxonomy" id="190194"/>
    <lineage>
        <taxon>Bacteria</taxon>
        <taxon>Bacillati</taxon>
        <taxon>Actinomycetota</taxon>
        <taxon>Actinomycetes</taxon>
        <taxon>Propionibacteriales</taxon>
        <taxon>Kribbellaceae</taxon>
        <taxon>Kribbella</taxon>
    </lineage>
</organism>
<keyword evidence="2" id="KW-1185">Reference proteome</keyword>
<name>A0ABN2IUR6_9ACTN</name>